<comment type="subcellular location">
    <subcellularLocation>
        <location evidence="1">Nucleus</location>
    </subcellularLocation>
</comment>
<feature type="compositionally biased region" description="Acidic residues" evidence="4">
    <location>
        <begin position="432"/>
        <end position="451"/>
    </location>
</feature>
<dbReference type="Proteomes" id="UP000318571">
    <property type="component" value="Chromosome 6"/>
</dbReference>
<dbReference type="Gene3D" id="2.130.10.10">
    <property type="entry name" value="YVTN repeat-like/Quinoprotein amine dehydrogenase"/>
    <property type="match status" value="1"/>
</dbReference>
<name>A0A553PN78_TIGCA</name>
<sequence length="953" mass="107422">MDEVMTDPGPVVPFNDLKTEPDPILTYQNKYDDPAHVIVLDNGSYQCRVGWDDGEHPALIYKNIMARTRKEKGKESELWVANDILNIEAVRFNLKTPFDRNVVTQYETQEVLLDYAFHHLGIQSAEGVAHPILMTEPVGNPNKCREMMNELLFECYNIPQIAYGVDSLFSFHKNAQTRGWPETALMIGGGFHTIHFIPLIKGQISWSGISRSEEILQNQCHLVNEYLPELRKWSDPNYYEQNVRRMQLPFVPNARPPPVDPEVLKARRQELAKRLVEMNQKKRSEKLQADLILMKSLKTAKTLHEQGYDEKVRQILARFEISVKNPKTDLDQIMEGVKVRIDKARAALTKKPEVEKEEPEVKKRRENMNETERNEFDHWMNTIKEQRENLIEKRAARKHKKDQLAKRRTAASQERMRIISQLAKHSKKDDDFGVNDDDWDDAGDSDSEEEQEKLLEYENVLKENDPDFVLDGDNEVSHDSKEWYQLHIATERIRIPEVLFQPSIIGHDQAGISETLEFILTKYDAQTQSELVANVFLTGSLMQIPGFKSRLETDLREMRPFQSAFEVRVADHPAFDAWTGAAKFVQDHKKSGTMDQVFMSKAEYQENGTEYFKCHSCSNAFTKTPDEIFAEQPTYNVIVGLRGVAAFSDDVAWASGSSGTVLRTVNGGDTWEKLPSPPGAENADFRDIEVGPDGESAIVMAAGNPAVFYLFRDSKWEQIFYQNTSGTFFDAFDFWTNPSEDYQHNGFAFGDPVNGKLQFLTSKQFGGEWEKWDVNVDVGPDIGGFAASGTCLRTVDPDSVFIGLGNSKALILASHDRGTTWTLVETGIQHGTDRSGVFSMDFLDPLHGIAVGGDFNGALFTTEENAAITEDGGITWDLLDPEINPRGYRSSVAYVGKNLVIACGKEGCDNANASDYVFKPMIGEGYYSVSASPSGNTAYASGPDGRLARLSLA</sequence>
<feature type="region of interest" description="Disordered" evidence="4">
    <location>
        <begin position="422"/>
        <end position="452"/>
    </location>
</feature>
<dbReference type="InterPro" id="IPR015943">
    <property type="entry name" value="WD40/YVTN_repeat-like_dom_sf"/>
</dbReference>
<dbReference type="FunFam" id="3.30.420.40:FF:000237">
    <property type="entry name" value="Actin-related protein 5"/>
    <property type="match status" value="1"/>
</dbReference>
<dbReference type="SUPFAM" id="SSF53067">
    <property type="entry name" value="Actin-like ATPase domain"/>
    <property type="match status" value="2"/>
</dbReference>
<protein>
    <submittedName>
        <fullName evidence="5">Uncharacterized protein</fullName>
    </submittedName>
</protein>
<dbReference type="STRING" id="6832.A0A553PN78"/>
<dbReference type="InterPro" id="IPR036278">
    <property type="entry name" value="Sialidase_sf"/>
</dbReference>
<dbReference type="InterPro" id="IPR043129">
    <property type="entry name" value="ATPase_NBD"/>
</dbReference>
<dbReference type="GO" id="GO:0005634">
    <property type="term" value="C:nucleus"/>
    <property type="evidence" value="ECO:0007669"/>
    <property type="project" value="UniProtKB-SubCell"/>
</dbReference>
<dbReference type="SUPFAM" id="SSF50939">
    <property type="entry name" value="Sialidases"/>
    <property type="match status" value="1"/>
</dbReference>
<keyword evidence="6" id="KW-1185">Reference proteome</keyword>
<dbReference type="AlphaFoldDB" id="A0A553PN78"/>
<feature type="region of interest" description="Disordered" evidence="4">
    <location>
        <begin position="395"/>
        <end position="414"/>
    </location>
</feature>
<feature type="compositionally biased region" description="Basic residues" evidence="4">
    <location>
        <begin position="395"/>
        <end position="409"/>
    </location>
</feature>
<dbReference type="Gene3D" id="3.30.420.40">
    <property type="match status" value="2"/>
</dbReference>
<evidence type="ECO:0000256" key="1">
    <source>
        <dbReference type="ARBA" id="ARBA00004123"/>
    </source>
</evidence>
<dbReference type="InterPro" id="IPR004000">
    <property type="entry name" value="Actin"/>
</dbReference>
<dbReference type="FunFam" id="3.30.420.40:FF:000048">
    <property type="entry name" value="ARP5 actin-related protein 5 homolog"/>
    <property type="match status" value="1"/>
</dbReference>
<comment type="similarity">
    <text evidence="3">Belongs to the actin family.</text>
</comment>
<dbReference type="EMBL" id="VCGU01000002">
    <property type="protein sequence ID" value="TRY79138.1"/>
    <property type="molecule type" value="Genomic_DNA"/>
</dbReference>
<reference evidence="5 6" key="1">
    <citation type="journal article" date="2018" name="Nat. Ecol. Evol.">
        <title>Genomic signatures of mitonuclear coevolution across populations of Tigriopus californicus.</title>
        <authorList>
            <person name="Barreto F.S."/>
            <person name="Watson E.T."/>
            <person name="Lima T.G."/>
            <person name="Willett C.S."/>
            <person name="Edmands S."/>
            <person name="Li W."/>
            <person name="Burton R.S."/>
        </authorList>
    </citation>
    <scope>NUCLEOTIDE SEQUENCE [LARGE SCALE GENOMIC DNA]</scope>
    <source>
        <strain evidence="5 6">San Diego</strain>
    </source>
</reference>
<evidence type="ECO:0000256" key="2">
    <source>
        <dbReference type="ARBA" id="ARBA00023242"/>
    </source>
</evidence>
<evidence type="ECO:0000313" key="5">
    <source>
        <dbReference type="EMBL" id="TRY79138.1"/>
    </source>
</evidence>
<dbReference type="PANTHER" id="PTHR11937">
    <property type="entry name" value="ACTIN"/>
    <property type="match status" value="1"/>
</dbReference>
<accession>A0A553PN78</accession>
<comment type="caution">
    <text evidence="5">The sequence shown here is derived from an EMBL/GenBank/DDBJ whole genome shotgun (WGS) entry which is preliminary data.</text>
</comment>
<keyword evidence="2" id="KW-0539">Nucleus</keyword>
<dbReference type="SMART" id="SM00268">
    <property type="entry name" value="ACTIN"/>
    <property type="match status" value="1"/>
</dbReference>
<dbReference type="Pfam" id="PF00022">
    <property type="entry name" value="Actin"/>
    <property type="match status" value="2"/>
</dbReference>
<evidence type="ECO:0000256" key="4">
    <source>
        <dbReference type="SAM" id="MobiDB-lite"/>
    </source>
</evidence>
<dbReference type="CDD" id="cd10211">
    <property type="entry name" value="ASKHA_NBD_Arp5"/>
    <property type="match status" value="1"/>
</dbReference>
<dbReference type="OMA" id="WVANDIL"/>
<organism evidence="5 6">
    <name type="scientific">Tigriopus californicus</name>
    <name type="common">Marine copepod</name>
    <dbReference type="NCBI Taxonomy" id="6832"/>
    <lineage>
        <taxon>Eukaryota</taxon>
        <taxon>Metazoa</taxon>
        <taxon>Ecdysozoa</taxon>
        <taxon>Arthropoda</taxon>
        <taxon>Crustacea</taxon>
        <taxon>Multicrustacea</taxon>
        <taxon>Hexanauplia</taxon>
        <taxon>Copepoda</taxon>
        <taxon>Harpacticoida</taxon>
        <taxon>Harpacticidae</taxon>
        <taxon>Tigriopus</taxon>
    </lineage>
</organism>
<evidence type="ECO:0000256" key="3">
    <source>
        <dbReference type="RuleBase" id="RU000487"/>
    </source>
</evidence>
<evidence type="ECO:0000313" key="6">
    <source>
        <dbReference type="Proteomes" id="UP000318571"/>
    </source>
</evidence>
<gene>
    <name evidence="5" type="ORF">TCAL_09044</name>
</gene>
<proteinExistence type="inferred from homology"/>